<dbReference type="PRINTS" id="PR00081">
    <property type="entry name" value="GDHRDH"/>
</dbReference>
<dbReference type="GO" id="GO:0016491">
    <property type="term" value="F:oxidoreductase activity"/>
    <property type="evidence" value="ECO:0007669"/>
    <property type="project" value="UniProtKB-KW"/>
</dbReference>
<dbReference type="BioCyc" id="PAER208963:G1G74-5611-MONOMER"/>
<evidence type="ECO:0000313" key="2">
    <source>
        <dbReference type="EMBL" id="ABJ14415.1"/>
    </source>
</evidence>
<proteinExistence type="predicted"/>
<reference evidence="2 3" key="1">
    <citation type="journal article" date="2006" name="Genome Biol.">
        <title>Genomic analysis reveals that Pseudomonas aeruginosa virulence is combinatorial.</title>
        <authorList>
            <person name="Lee D.G."/>
            <person name="Urbach J.M."/>
            <person name="Wu G."/>
            <person name="Liberati N.T."/>
            <person name="Feinbaum R.L."/>
            <person name="Miyata S."/>
            <person name="Diggins L.T."/>
            <person name="He J."/>
            <person name="Saucier M."/>
            <person name="Deziel E."/>
            <person name="Friedman L."/>
            <person name="Li L."/>
            <person name="Grills G."/>
            <person name="Montgomery K."/>
            <person name="Kucherlapati R."/>
            <person name="Rahme L.G."/>
            <person name="Ausubel F.M."/>
        </authorList>
    </citation>
    <scope>NUCLEOTIDE SEQUENCE [LARGE SCALE GENOMIC DNA]</scope>
    <source>
        <strain evidence="2 3">UCBPP-PA14</strain>
    </source>
</reference>
<dbReference type="RefSeq" id="WP_003095820.1">
    <property type="nucleotide sequence ID" value="NC_008463.1"/>
</dbReference>
<dbReference type="PANTHER" id="PTHR43157">
    <property type="entry name" value="PHOSPHATIDYLINOSITOL-GLYCAN BIOSYNTHESIS CLASS F PROTEIN-RELATED"/>
    <property type="match status" value="1"/>
</dbReference>
<name>A0A0H2ZIC5_PSEAB</name>
<sequence>MHPWARRNIPQLAGRLALVTGANSGLGWQAARTLAGKGATVVMACRNREQAERARRAILDEYPQARLELADLDLADLASIRACAAGFRQRHERLDLLFNNAGVMFLPLRRTRDGFEMQMGTNHLGHFALTGLLLDSLLAAPRPRVVGMTSGFNQFGRLPLDDLNAERGYNRYLAYCHSKQANLLFSLELQRRAGQRGVLLQSLAAHPGYAATNLQYAAPAMSGSRLGRWAMKVANGAFAQSAEMGALPALSALTEQRWYGGAYVGPDRWLETRGYPAAARIPRNARDLGLAARLWALSEELTGVRFWSE</sequence>
<protein>
    <submittedName>
        <fullName evidence="2">Putative short chain dehydrogenase</fullName>
    </submittedName>
</protein>
<dbReference type="Pfam" id="PF00106">
    <property type="entry name" value="adh_short"/>
    <property type="match status" value="1"/>
</dbReference>
<evidence type="ECO:0000256" key="1">
    <source>
        <dbReference type="ARBA" id="ARBA00023002"/>
    </source>
</evidence>
<dbReference type="Proteomes" id="UP000000653">
    <property type="component" value="Chromosome"/>
</dbReference>
<dbReference type="SUPFAM" id="SSF51735">
    <property type="entry name" value="NAD(P)-binding Rossmann-fold domains"/>
    <property type="match status" value="1"/>
</dbReference>
<evidence type="ECO:0000313" key="3">
    <source>
        <dbReference type="Proteomes" id="UP000000653"/>
    </source>
</evidence>
<dbReference type="PANTHER" id="PTHR43157:SF31">
    <property type="entry name" value="PHOSPHATIDYLINOSITOL-GLYCAN BIOSYNTHESIS CLASS F PROTEIN"/>
    <property type="match status" value="1"/>
</dbReference>
<dbReference type="KEGG" id="pau:PA14_66520"/>
<dbReference type="EMBL" id="CP000438">
    <property type="protein sequence ID" value="ABJ14415.1"/>
    <property type="molecule type" value="Genomic_DNA"/>
</dbReference>
<dbReference type="InterPro" id="IPR002347">
    <property type="entry name" value="SDR_fam"/>
</dbReference>
<dbReference type="AlphaFoldDB" id="A0A0H2ZIC5"/>
<dbReference type="HOGENOM" id="CLU_010194_44_2_6"/>
<gene>
    <name evidence="2" type="ordered locus">PA14_66520</name>
</gene>
<accession>A0A0H2ZIC5</accession>
<dbReference type="Gene3D" id="3.40.50.720">
    <property type="entry name" value="NAD(P)-binding Rossmann-like Domain"/>
    <property type="match status" value="1"/>
</dbReference>
<dbReference type="InterPro" id="IPR036291">
    <property type="entry name" value="NAD(P)-bd_dom_sf"/>
</dbReference>
<organism evidence="2 3">
    <name type="scientific">Pseudomonas aeruginosa (strain UCBPP-PA14)</name>
    <dbReference type="NCBI Taxonomy" id="208963"/>
    <lineage>
        <taxon>Bacteria</taxon>
        <taxon>Pseudomonadati</taxon>
        <taxon>Pseudomonadota</taxon>
        <taxon>Gammaproteobacteria</taxon>
        <taxon>Pseudomonadales</taxon>
        <taxon>Pseudomonadaceae</taxon>
        <taxon>Pseudomonas</taxon>
    </lineage>
</organism>
<keyword evidence="1" id="KW-0560">Oxidoreductase</keyword>
<dbReference type="NCBIfam" id="NF004846">
    <property type="entry name" value="PRK06197.1"/>
    <property type="match status" value="1"/>
</dbReference>